<evidence type="ECO:0000313" key="1">
    <source>
        <dbReference type="EMBL" id="KAF5095471.1"/>
    </source>
</evidence>
<reference evidence="1 2" key="1">
    <citation type="journal article" date="2020" name="Front. Microbiol.">
        <title>Phenotypic and Genetic Characterization of the Cheese Ripening Yeast Geotrichum candidum.</title>
        <authorList>
            <person name="Perkins V."/>
            <person name="Vignola S."/>
            <person name="Lessard M.H."/>
            <person name="Plante P.L."/>
            <person name="Corbeil J."/>
            <person name="Dugat-Bony E."/>
            <person name="Frenette M."/>
            <person name="Labrie S."/>
        </authorList>
    </citation>
    <scope>NUCLEOTIDE SEQUENCE [LARGE SCALE GENOMIC DNA]</scope>
    <source>
        <strain evidence="1 2">LMA-1147</strain>
    </source>
</reference>
<dbReference type="Proteomes" id="UP000744676">
    <property type="component" value="Unassembled WGS sequence"/>
</dbReference>
<name>A0ACB6V260_9ASCO</name>
<keyword evidence="2" id="KW-1185">Reference proteome</keyword>
<evidence type="ECO:0000313" key="2">
    <source>
        <dbReference type="Proteomes" id="UP000744676"/>
    </source>
</evidence>
<proteinExistence type="predicted"/>
<gene>
    <name evidence="1" type="ORF">D0Z00_003131</name>
</gene>
<accession>A0ACB6V260</accession>
<organism evidence="1 2">
    <name type="scientific">Geotrichum galactomycetum</name>
    <dbReference type="NCBI Taxonomy" id="27317"/>
    <lineage>
        <taxon>Eukaryota</taxon>
        <taxon>Fungi</taxon>
        <taxon>Dikarya</taxon>
        <taxon>Ascomycota</taxon>
        <taxon>Saccharomycotina</taxon>
        <taxon>Dipodascomycetes</taxon>
        <taxon>Dipodascales</taxon>
        <taxon>Dipodascaceae</taxon>
        <taxon>Geotrichum</taxon>
    </lineage>
</organism>
<dbReference type="EMBL" id="QVQA01000123">
    <property type="protein sequence ID" value="KAF5095471.1"/>
    <property type="molecule type" value="Genomic_DNA"/>
</dbReference>
<protein>
    <submittedName>
        <fullName evidence="1">Uncharacterized protein</fullName>
    </submittedName>
</protein>
<comment type="caution">
    <text evidence="1">The sequence shown here is derived from an EMBL/GenBank/DDBJ whole genome shotgun (WGS) entry which is preliminary data.</text>
</comment>
<sequence length="169" mass="19317">MSTLDNQSATELFQSYQSDFQLVYTDLTQKIQELPSLSSVQNIPSSSRGQYNSQLREYRSNIDKAKRDLKRIVEASNRSDLFGVRDNGSDDIALDQRQQLLNGTASLERSSQRLRDSQRIANETEHIGANILTDLRGQREQIMNSRNTLMEADGYVDKSIRTLRGMARR</sequence>